<accession>A0A0C3S471</accession>
<evidence type="ECO:0000313" key="4">
    <source>
        <dbReference type="Proteomes" id="UP000053257"/>
    </source>
</evidence>
<evidence type="ECO:0000313" key="3">
    <source>
        <dbReference type="EMBL" id="KIP04842.1"/>
    </source>
</evidence>
<dbReference type="HOGENOM" id="CLU_095754_0_0_1"/>
<dbReference type="EMBL" id="KN840560">
    <property type="protein sequence ID" value="KIP04842.1"/>
    <property type="molecule type" value="Genomic_DNA"/>
</dbReference>
<feature type="region of interest" description="Disordered" evidence="1">
    <location>
        <begin position="56"/>
        <end position="76"/>
    </location>
</feature>
<feature type="transmembrane region" description="Helical" evidence="2">
    <location>
        <begin position="206"/>
        <end position="224"/>
    </location>
</feature>
<feature type="region of interest" description="Disordered" evidence="1">
    <location>
        <begin position="1"/>
        <end position="32"/>
    </location>
</feature>
<protein>
    <submittedName>
        <fullName evidence="3">Uncharacterized protein</fullName>
    </submittedName>
</protein>
<gene>
    <name evidence="3" type="ORF">PHLGIDRAFT_19866</name>
</gene>
<evidence type="ECO:0000256" key="1">
    <source>
        <dbReference type="SAM" id="MobiDB-lite"/>
    </source>
</evidence>
<dbReference type="Proteomes" id="UP000053257">
    <property type="component" value="Unassembled WGS sequence"/>
</dbReference>
<keyword evidence="2" id="KW-0472">Membrane</keyword>
<feature type="transmembrane region" description="Helical" evidence="2">
    <location>
        <begin position="236"/>
        <end position="255"/>
    </location>
</feature>
<dbReference type="AlphaFoldDB" id="A0A0C3S471"/>
<keyword evidence="4" id="KW-1185">Reference proteome</keyword>
<reference evidence="3 4" key="1">
    <citation type="journal article" date="2014" name="PLoS Genet.">
        <title>Analysis of the Phlebiopsis gigantea genome, transcriptome and secretome provides insight into its pioneer colonization strategies of wood.</title>
        <authorList>
            <person name="Hori C."/>
            <person name="Ishida T."/>
            <person name="Igarashi K."/>
            <person name="Samejima M."/>
            <person name="Suzuki H."/>
            <person name="Master E."/>
            <person name="Ferreira P."/>
            <person name="Ruiz-Duenas F.J."/>
            <person name="Held B."/>
            <person name="Canessa P."/>
            <person name="Larrondo L.F."/>
            <person name="Schmoll M."/>
            <person name="Druzhinina I.S."/>
            <person name="Kubicek C.P."/>
            <person name="Gaskell J.A."/>
            <person name="Kersten P."/>
            <person name="St John F."/>
            <person name="Glasner J."/>
            <person name="Sabat G."/>
            <person name="Splinter BonDurant S."/>
            <person name="Syed K."/>
            <person name="Yadav J."/>
            <person name="Mgbeahuruike A.C."/>
            <person name="Kovalchuk A."/>
            <person name="Asiegbu F.O."/>
            <person name="Lackner G."/>
            <person name="Hoffmeister D."/>
            <person name="Rencoret J."/>
            <person name="Gutierrez A."/>
            <person name="Sun H."/>
            <person name="Lindquist E."/>
            <person name="Barry K."/>
            <person name="Riley R."/>
            <person name="Grigoriev I.V."/>
            <person name="Henrissat B."/>
            <person name="Kues U."/>
            <person name="Berka R.M."/>
            <person name="Martinez A.T."/>
            <person name="Covert S.F."/>
            <person name="Blanchette R.A."/>
            <person name="Cullen D."/>
        </authorList>
    </citation>
    <scope>NUCLEOTIDE SEQUENCE [LARGE SCALE GENOMIC DNA]</scope>
    <source>
        <strain evidence="3 4">11061_1 CR5-6</strain>
    </source>
</reference>
<feature type="transmembrane region" description="Helical" evidence="2">
    <location>
        <begin position="115"/>
        <end position="136"/>
    </location>
</feature>
<name>A0A0C3S471_PHLG1</name>
<sequence>MSYASVAAHNAPPSHLQPHPDPALLTTEAPSEDNIADDAAKLNIVAPDFKEHPATLTSTQGIPTEPEPKPVSGGVPAHISRTQRAAGAVKRYTYEAEEDGLHLWNSAKQHLLRPGVAGGAIGIVNVGLLSWAGYSLYTKPHLQRDTKLLASAAVAALALLSAEGYAAEKYRETPAGQEEERRAKAEGATLYRTAKEHLLRPGVPSGLIGVLNTAIVGTVGYFIYKNWGAPHWDRRVVSAVSFGLLTLWTGEGYLAEQYKGTQH</sequence>
<organism evidence="3 4">
    <name type="scientific">Phlebiopsis gigantea (strain 11061_1 CR5-6)</name>
    <name type="common">White-rot fungus</name>
    <name type="synonym">Peniophora gigantea</name>
    <dbReference type="NCBI Taxonomy" id="745531"/>
    <lineage>
        <taxon>Eukaryota</taxon>
        <taxon>Fungi</taxon>
        <taxon>Dikarya</taxon>
        <taxon>Basidiomycota</taxon>
        <taxon>Agaricomycotina</taxon>
        <taxon>Agaricomycetes</taxon>
        <taxon>Polyporales</taxon>
        <taxon>Phanerochaetaceae</taxon>
        <taxon>Phlebiopsis</taxon>
    </lineage>
</organism>
<dbReference type="STRING" id="745531.A0A0C3S471"/>
<keyword evidence="2" id="KW-1133">Transmembrane helix</keyword>
<dbReference type="OrthoDB" id="2553651at2759"/>
<evidence type="ECO:0000256" key="2">
    <source>
        <dbReference type="SAM" id="Phobius"/>
    </source>
</evidence>
<proteinExistence type="predicted"/>
<keyword evidence="2" id="KW-0812">Transmembrane</keyword>